<dbReference type="Gene3D" id="2.60.120.10">
    <property type="entry name" value="Jelly Rolls"/>
    <property type="match status" value="1"/>
</dbReference>
<dbReference type="CDD" id="cd00038">
    <property type="entry name" value="CAP_ED"/>
    <property type="match status" value="1"/>
</dbReference>
<gene>
    <name evidence="1" type="ORF">H9977_10125</name>
</gene>
<dbReference type="InterPro" id="IPR018490">
    <property type="entry name" value="cNMP-bd_dom_sf"/>
</dbReference>
<name>A0A9D2BGJ4_9BACT</name>
<dbReference type="SUPFAM" id="SSF51206">
    <property type="entry name" value="cAMP-binding domain-like"/>
    <property type="match status" value="1"/>
</dbReference>
<proteinExistence type="predicted"/>
<reference evidence="1" key="2">
    <citation type="submission" date="2021-04" db="EMBL/GenBank/DDBJ databases">
        <authorList>
            <person name="Gilroy R."/>
        </authorList>
    </citation>
    <scope>NUCLEOTIDE SEQUENCE</scope>
    <source>
        <strain evidence="1">ChiGjej6B6-14162</strain>
    </source>
</reference>
<evidence type="ECO:0000313" key="2">
    <source>
        <dbReference type="Proteomes" id="UP000886740"/>
    </source>
</evidence>
<evidence type="ECO:0000313" key="1">
    <source>
        <dbReference type="EMBL" id="HIX75371.1"/>
    </source>
</evidence>
<dbReference type="InterPro" id="IPR014710">
    <property type="entry name" value="RmlC-like_jellyroll"/>
</dbReference>
<dbReference type="EMBL" id="DXEL01000070">
    <property type="protein sequence ID" value="HIX75371.1"/>
    <property type="molecule type" value="Genomic_DNA"/>
</dbReference>
<comment type="caution">
    <text evidence="1">The sequence shown here is derived from an EMBL/GenBank/DDBJ whole genome shotgun (WGS) entry which is preliminary data.</text>
</comment>
<dbReference type="InterPro" id="IPR000595">
    <property type="entry name" value="cNMP-bd_dom"/>
</dbReference>
<reference evidence="1" key="1">
    <citation type="journal article" date="2021" name="PeerJ">
        <title>Extensive microbial diversity within the chicken gut microbiome revealed by metagenomics and culture.</title>
        <authorList>
            <person name="Gilroy R."/>
            <person name="Ravi A."/>
            <person name="Getino M."/>
            <person name="Pursley I."/>
            <person name="Horton D.L."/>
            <person name="Alikhan N.F."/>
            <person name="Baker D."/>
            <person name="Gharbi K."/>
            <person name="Hall N."/>
            <person name="Watson M."/>
            <person name="Adriaenssens E.M."/>
            <person name="Foster-Nyarko E."/>
            <person name="Jarju S."/>
            <person name="Secka A."/>
            <person name="Antonio M."/>
            <person name="Oren A."/>
            <person name="Chaudhuri R.R."/>
            <person name="La Ragione R."/>
            <person name="Hildebrand F."/>
            <person name="Pallen M.J."/>
        </authorList>
    </citation>
    <scope>NUCLEOTIDE SEQUENCE</scope>
    <source>
        <strain evidence="1">ChiGjej6B6-14162</strain>
    </source>
</reference>
<organism evidence="1 2">
    <name type="scientific">Candidatus Parabacteroides intestinipullorum</name>
    <dbReference type="NCBI Taxonomy" id="2838723"/>
    <lineage>
        <taxon>Bacteria</taxon>
        <taxon>Pseudomonadati</taxon>
        <taxon>Bacteroidota</taxon>
        <taxon>Bacteroidia</taxon>
        <taxon>Bacteroidales</taxon>
        <taxon>Tannerellaceae</taxon>
        <taxon>Parabacteroides</taxon>
    </lineage>
</organism>
<dbReference type="AlphaFoldDB" id="A0A9D2BGJ4"/>
<protein>
    <submittedName>
        <fullName evidence="1">Crp/Fnr family transcriptional regulator</fullName>
    </submittedName>
</protein>
<dbReference type="Proteomes" id="UP000886740">
    <property type="component" value="Unassembled WGS sequence"/>
</dbReference>
<accession>A0A9D2BGJ4</accession>
<sequence length="190" mass="22399">MDTPAGIADRISSIYYPLNAEAKEKIASILVRTELKKNTLFRQKGEVQDQMCFIYKGMVRQFYFKNNKDLTEHFAYENSFFFCIESFLRKVPSEILVEAIEPTILYGLPHDRFIELADQSLEIGRFYRFQLEQSLILSQRKMDMVRFETANERYARLLKEQPEIIKRAPLAYIASYLLMTPETLSRVRAK</sequence>